<keyword evidence="7 9" id="KW-0408">Iron</keyword>
<dbReference type="EMBL" id="LC761739">
    <property type="protein sequence ID" value="BED42984.1"/>
    <property type="molecule type" value="mRNA"/>
</dbReference>
<evidence type="ECO:0000256" key="2">
    <source>
        <dbReference type="ARBA" id="ARBA00005179"/>
    </source>
</evidence>
<evidence type="ECO:0000256" key="11">
    <source>
        <dbReference type="SAM" id="SignalP"/>
    </source>
</evidence>
<proteinExistence type="evidence at transcript level"/>
<dbReference type="Gene3D" id="1.10.630.10">
    <property type="entry name" value="Cytochrome P450"/>
    <property type="match status" value="1"/>
</dbReference>
<evidence type="ECO:0000313" key="12">
    <source>
        <dbReference type="EMBL" id="BED42984.1"/>
    </source>
</evidence>
<dbReference type="GO" id="GO:0020037">
    <property type="term" value="F:heme binding"/>
    <property type="evidence" value="ECO:0007669"/>
    <property type="project" value="InterPro"/>
</dbReference>
<evidence type="ECO:0000256" key="9">
    <source>
        <dbReference type="PIRSR" id="PIRSR602401-1"/>
    </source>
</evidence>
<sequence>MILYVVLLCVVLLLWRRSRISRSPLDKVPGPSRASFLLGNALQISGRQSWDFHAEIARKYGPVVKLHWLFGTSALYVFDPLTLNHIIKDQVKFDQPAWYVESHRMMLGPGLLSVTGDTHRKQRKMLTPVFSAKHLRTVVPIFYQVTDKLIQAISARVPTHSESSDIDVLGWMSRAALELIGQGGIGYSFDPLVEDVSDAYADAAKYFVITATSPEMIPLRQMAPILKHLGPSWLLRCVMEKSPVRLVRRIVQITDVLHERSLDIFREKRAAIEAGDDSDSKDILSIMLRANMAASGDDQLPEDQLLGQMSTIIFAAMDTTSNAMAHTLQLLAEHPQVQTHLRREIVDAKADGNHLDYDQLHALPYLDAVCRETLRLHPVAPMIFRQALEDAVLPLSHPIRATDGTLLREIAVPRGTNILVSILACNRNKALWGPDADEWKPERWRAPLPAEVESAAVPGVYSNMMTFSGGARGCIGFTFSQLEMKVVLSEMLANFTFELSERPAVWNLAGVMYPTVSTESAKQELWLKVSKVHEE</sequence>
<evidence type="ECO:0000256" key="1">
    <source>
        <dbReference type="ARBA" id="ARBA00001971"/>
    </source>
</evidence>
<comment type="cofactor">
    <cofactor evidence="1 9">
        <name>heme</name>
        <dbReference type="ChEBI" id="CHEBI:30413"/>
    </cofactor>
</comment>
<feature type="signal peptide" evidence="11">
    <location>
        <begin position="1"/>
        <end position="21"/>
    </location>
</feature>
<keyword evidence="5 9" id="KW-0479">Metal-binding</keyword>
<keyword evidence="8 10" id="KW-0503">Monooxygenase</keyword>
<dbReference type="GO" id="GO:0016705">
    <property type="term" value="F:oxidoreductase activity, acting on paired donors, with incorporation or reduction of molecular oxygen"/>
    <property type="evidence" value="ECO:0007669"/>
    <property type="project" value="InterPro"/>
</dbReference>
<dbReference type="AlphaFoldDB" id="A0AA86IZS9"/>
<dbReference type="PRINTS" id="PR00385">
    <property type="entry name" value="P450"/>
</dbReference>
<comment type="similarity">
    <text evidence="3 10">Belongs to the cytochrome P450 family.</text>
</comment>
<dbReference type="PRINTS" id="PR00463">
    <property type="entry name" value="EP450I"/>
</dbReference>
<dbReference type="GO" id="GO:0004497">
    <property type="term" value="F:monooxygenase activity"/>
    <property type="evidence" value="ECO:0007669"/>
    <property type="project" value="UniProtKB-KW"/>
</dbReference>
<evidence type="ECO:0000256" key="4">
    <source>
        <dbReference type="ARBA" id="ARBA00022617"/>
    </source>
</evidence>
<dbReference type="GO" id="GO:0005506">
    <property type="term" value="F:iron ion binding"/>
    <property type="evidence" value="ECO:0007669"/>
    <property type="project" value="InterPro"/>
</dbReference>
<protein>
    <submittedName>
        <fullName evidence="12">Cytochrome P450 monooxygenase</fullName>
    </submittedName>
</protein>
<evidence type="ECO:0000256" key="7">
    <source>
        <dbReference type="ARBA" id="ARBA00023004"/>
    </source>
</evidence>
<dbReference type="PANTHER" id="PTHR24305:SF166">
    <property type="entry name" value="CYTOCHROME P450 12A4, MITOCHONDRIAL-RELATED"/>
    <property type="match status" value="1"/>
</dbReference>
<dbReference type="InterPro" id="IPR002401">
    <property type="entry name" value="Cyt_P450_E_grp-I"/>
</dbReference>
<comment type="pathway">
    <text evidence="2">Secondary metabolite biosynthesis.</text>
</comment>
<dbReference type="Pfam" id="PF00067">
    <property type="entry name" value="p450"/>
    <property type="match status" value="1"/>
</dbReference>
<keyword evidence="6 10" id="KW-0560">Oxidoreductase</keyword>
<evidence type="ECO:0000256" key="3">
    <source>
        <dbReference type="ARBA" id="ARBA00010617"/>
    </source>
</evidence>
<reference evidence="12" key="1">
    <citation type="submission" date="2023-03" db="EMBL/GenBank/DDBJ databases">
        <title>cytochrome P450 monooxygenase from Trametes versicolor.</title>
        <authorList>
            <person name="Ichinose H."/>
        </authorList>
    </citation>
    <scope>NUCLEOTIDE SEQUENCE</scope>
    <source>
        <strain evidence="12">NBRC 30340</strain>
    </source>
</reference>
<name>A0AA86IZS9_TRAVE</name>
<dbReference type="PANTHER" id="PTHR24305">
    <property type="entry name" value="CYTOCHROME P450"/>
    <property type="match status" value="1"/>
</dbReference>
<dbReference type="InterPro" id="IPR017972">
    <property type="entry name" value="Cyt_P450_CS"/>
</dbReference>
<dbReference type="InterPro" id="IPR050121">
    <property type="entry name" value="Cytochrome_P450_monoxygenase"/>
</dbReference>
<keyword evidence="11" id="KW-0732">Signal</keyword>
<keyword evidence="4 9" id="KW-0349">Heme</keyword>
<organism evidence="12">
    <name type="scientific">Trametes versicolor</name>
    <name type="common">White-rot fungus</name>
    <name type="synonym">Coriolus versicolor</name>
    <dbReference type="NCBI Taxonomy" id="5325"/>
    <lineage>
        <taxon>Eukaryota</taxon>
        <taxon>Fungi</taxon>
        <taxon>Dikarya</taxon>
        <taxon>Basidiomycota</taxon>
        <taxon>Agaricomycotina</taxon>
        <taxon>Agaricomycetes</taxon>
        <taxon>Polyporales</taxon>
        <taxon>Polyporaceae</taxon>
        <taxon>Trametes</taxon>
    </lineage>
</organism>
<evidence type="ECO:0000256" key="6">
    <source>
        <dbReference type="ARBA" id="ARBA00023002"/>
    </source>
</evidence>
<evidence type="ECO:0000256" key="8">
    <source>
        <dbReference type="ARBA" id="ARBA00023033"/>
    </source>
</evidence>
<feature type="chain" id="PRO_5041719800" evidence="11">
    <location>
        <begin position="22"/>
        <end position="535"/>
    </location>
</feature>
<evidence type="ECO:0000256" key="5">
    <source>
        <dbReference type="ARBA" id="ARBA00022723"/>
    </source>
</evidence>
<gene>
    <name evidence="12" type="primary">CYP5150H4</name>
</gene>
<dbReference type="InterPro" id="IPR001128">
    <property type="entry name" value="Cyt_P450"/>
</dbReference>
<evidence type="ECO:0000256" key="10">
    <source>
        <dbReference type="RuleBase" id="RU000461"/>
    </source>
</evidence>
<accession>A0AA86IZS9</accession>
<dbReference type="PROSITE" id="PS00086">
    <property type="entry name" value="CYTOCHROME_P450"/>
    <property type="match status" value="1"/>
</dbReference>
<dbReference type="CDD" id="cd11069">
    <property type="entry name" value="CYP_FUM15-like"/>
    <property type="match status" value="1"/>
</dbReference>
<dbReference type="InterPro" id="IPR036396">
    <property type="entry name" value="Cyt_P450_sf"/>
</dbReference>
<dbReference type="SUPFAM" id="SSF48264">
    <property type="entry name" value="Cytochrome P450"/>
    <property type="match status" value="1"/>
</dbReference>
<feature type="binding site" description="axial binding residue" evidence="9">
    <location>
        <position position="474"/>
    </location>
    <ligand>
        <name>heme</name>
        <dbReference type="ChEBI" id="CHEBI:30413"/>
    </ligand>
    <ligandPart>
        <name>Fe</name>
        <dbReference type="ChEBI" id="CHEBI:18248"/>
    </ligandPart>
</feature>